<dbReference type="InterPro" id="IPR033932">
    <property type="entry name" value="YtcJ-like"/>
</dbReference>
<dbReference type="GO" id="GO:0016810">
    <property type="term" value="F:hydrolase activity, acting on carbon-nitrogen (but not peptide) bonds"/>
    <property type="evidence" value="ECO:0007669"/>
    <property type="project" value="InterPro"/>
</dbReference>
<dbReference type="Gene3D" id="3.10.310.70">
    <property type="match status" value="1"/>
</dbReference>
<dbReference type="SUPFAM" id="SSF51338">
    <property type="entry name" value="Composite domain of metallo-dependent hydrolases"/>
    <property type="match status" value="1"/>
</dbReference>
<evidence type="ECO:0000259" key="1">
    <source>
        <dbReference type="Pfam" id="PF07969"/>
    </source>
</evidence>
<dbReference type="InterPro" id="IPR011059">
    <property type="entry name" value="Metal-dep_hydrolase_composite"/>
</dbReference>
<protein>
    <recommendedName>
        <fullName evidence="1">Amidohydrolase 3 domain-containing protein</fullName>
    </recommendedName>
</protein>
<dbReference type="PANTHER" id="PTHR22642">
    <property type="entry name" value="IMIDAZOLONEPROPIONASE"/>
    <property type="match status" value="1"/>
</dbReference>
<sequence length="542" mass="59033">MSATMILLNGRIHTMNPNQPTATAVAVRDGKILAVGSDDEIKPLLGAGGERVDLNGRCLTPGLVDAHVHFQWFALGLQQVNLRGTKTFDQALQRIAAKLAADHQIQNTDLLNTSYWLRGRGWRVDDWGQSHFPTAAHLDALSSDIPIFLNDHSGHAAWVNSRALRLAGIDTETADPPGGQIQRDEDGQPTGILFEDAMDLVKKHIPQASPDQLVDAMRQAQAYCWRVGLTGLHDFDGRSCFIALQTLQQNGELGLRIVKNIPVYRLEHAIGVGLRSGFGDDWLRIGSLKIFADGALGPRTAAMLAPYEGEPDNYGIVVTDKEEMLEKASAAAANGLSVTVHAIGDRANHDVLDVFEEVRKQEAQAGRSQLRHRIEHVQIIHPSDQQRLAQLGVIASMQPTHATSDIEAADQHWGSRTKDSYAWRTMLNSGATLVFGSDAPIEKIDPLPGIHAAVTRRRADGTPGPDGWHPEQKLTMAETIHAFTTAAAITSGQEARQGSITPGKLADFTVFGRDIFAIPPDELLDVEICGTLVGGLFRHRTF</sequence>
<dbReference type="EMBL" id="UOEU01000362">
    <property type="protein sequence ID" value="VAW32479.1"/>
    <property type="molecule type" value="Genomic_DNA"/>
</dbReference>
<dbReference type="Pfam" id="PF07969">
    <property type="entry name" value="Amidohydro_3"/>
    <property type="match status" value="1"/>
</dbReference>
<dbReference type="Gene3D" id="2.30.40.10">
    <property type="entry name" value="Urease, subunit C, domain 1"/>
    <property type="match status" value="1"/>
</dbReference>
<dbReference type="CDD" id="cd01300">
    <property type="entry name" value="YtcJ_like"/>
    <property type="match status" value="1"/>
</dbReference>
<dbReference type="AlphaFoldDB" id="A0A3B0V6K0"/>
<dbReference type="InterPro" id="IPR013108">
    <property type="entry name" value="Amidohydro_3"/>
</dbReference>
<name>A0A3B0V6K0_9ZZZZ</name>
<dbReference type="PANTHER" id="PTHR22642:SF2">
    <property type="entry name" value="PROTEIN LONG AFTER FAR-RED 3"/>
    <property type="match status" value="1"/>
</dbReference>
<dbReference type="Gene3D" id="3.20.20.140">
    <property type="entry name" value="Metal-dependent hydrolases"/>
    <property type="match status" value="1"/>
</dbReference>
<accession>A0A3B0V6K0</accession>
<organism evidence="2">
    <name type="scientific">hydrothermal vent metagenome</name>
    <dbReference type="NCBI Taxonomy" id="652676"/>
    <lineage>
        <taxon>unclassified sequences</taxon>
        <taxon>metagenomes</taxon>
        <taxon>ecological metagenomes</taxon>
    </lineage>
</organism>
<dbReference type="SUPFAM" id="SSF51556">
    <property type="entry name" value="Metallo-dependent hydrolases"/>
    <property type="match status" value="1"/>
</dbReference>
<evidence type="ECO:0000313" key="2">
    <source>
        <dbReference type="EMBL" id="VAW32479.1"/>
    </source>
</evidence>
<reference evidence="2" key="1">
    <citation type="submission" date="2018-06" db="EMBL/GenBank/DDBJ databases">
        <authorList>
            <person name="Zhirakovskaya E."/>
        </authorList>
    </citation>
    <scope>NUCLEOTIDE SEQUENCE</scope>
</reference>
<dbReference type="InterPro" id="IPR032466">
    <property type="entry name" value="Metal_Hydrolase"/>
</dbReference>
<proteinExistence type="predicted"/>
<feature type="domain" description="Amidohydrolase 3" evidence="1">
    <location>
        <begin position="52"/>
        <end position="535"/>
    </location>
</feature>
<gene>
    <name evidence="2" type="ORF">MNBD_CHLOROFLEXI01-3712</name>
</gene>